<sequence length="256" mass="28030">MSSLTYFDAHVHANLMDSPLNVARSSSEARLGLFTCGVTPHDYLELAPQLSQDNIRVGLGAHPWYISDGRVTEKDIELLLGLMEQTPYLGEVGLDFSSRYCVDGLQELQIKAFTKICTRAAELSRNSQPRVLSMHTVRSVDAVLDILEQTGAAQACIPIIHWFSGSSDELQKAIKLGCWFSVGELSLKTKRGREYAKVYPKDKLLTETDLPSSDQTNIGSADIVDSLKRALSGLSEARGYSVQTEVMTNAAGVFGV</sequence>
<gene>
    <name evidence="2" type="ORF">M3I19_03390</name>
</gene>
<feature type="binding site" evidence="1">
    <location>
        <position position="10"/>
    </location>
    <ligand>
        <name>a divalent metal cation</name>
        <dbReference type="ChEBI" id="CHEBI:60240"/>
        <label>1</label>
    </ligand>
</feature>
<feature type="binding site" evidence="1">
    <location>
        <position position="209"/>
    </location>
    <ligand>
        <name>a divalent metal cation</name>
        <dbReference type="ChEBI" id="CHEBI:60240"/>
        <label>1</label>
    </ligand>
</feature>
<dbReference type="InterPro" id="IPR001130">
    <property type="entry name" value="TatD-like"/>
</dbReference>
<dbReference type="Proteomes" id="UP000831562">
    <property type="component" value="Chromosome"/>
</dbReference>
<dbReference type="EMBL" id="CP097092">
    <property type="protein sequence ID" value="UQF78718.1"/>
    <property type="molecule type" value="Genomic_DNA"/>
</dbReference>
<feature type="binding site" evidence="1">
    <location>
        <position position="161"/>
    </location>
    <ligand>
        <name>a divalent metal cation</name>
        <dbReference type="ChEBI" id="CHEBI:60240"/>
        <label>2</label>
    </ligand>
</feature>
<dbReference type="GO" id="GO:0046872">
    <property type="term" value="F:metal ion binding"/>
    <property type="evidence" value="ECO:0007669"/>
    <property type="project" value="UniProtKB-KW"/>
</dbReference>
<dbReference type="PANTHER" id="PTHR47176">
    <property type="entry name" value="OSJNBA0020J04.13 PROTEIN"/>
    <property type="match status" value="1"/>
</dbReference>
<feature type="binding site" evidence="1">
    <location>
        <position position="12"/>
    </location>
    <ligand>
        <name>a divalent metal cation</name>
        <dbReference type="ChEBI" id="CHEBI:60240"/>
        <label>1</label>
    </ligand>
</feature>
<evidence type="ECO:0000256" key="1">
    <source>
        <dbReference type="PIRSR" id="PIRSR005902-1"/>
    </source>
</evidence>
<keyword evidence="1" id="KW-0479">Metal-binding</keyword>
<evidence type="ECO:0000313" key="2">
    <source>
        <dbReference type="EMBL" id="UQF78718.1"/>
    </source>
</evidence>
<reference evidence="2" key="1">
    <citation type="submission" date="2022-05" db="EMBL/GenBank/DDBJ databases">
        <title>Using nanopore sequencing to obtain complete genomes from saliva samples.</title>
        <authorList>
            <person name="Baker J.L."/>
        </authorList>
    </citation>
    <scope>NUCLEOTIDE SEQUENCE</scope>
    <source>
        <strain evidence="2">JCVI-JB-Lp32</strain>
    </source>
</reference>
<dbReference type="Gene3D" id="3.20.20.140">
    <property type="entry name" value="Metal-dependent hydrolases"/>
    <property type="match status" value="1"/>
</dbReference>
<dbReference type="PANTHER" id="PTHR47176:SF1">
    <property type="entry name" value="OS04G0577500 PROTEIN"/>
    <property type="match status" value="1"/>
</dbReference>
<keyword evidence="2" id="KW-0378">Hydrolase</keyword>
<dbReference type="Pfam" id="PF01026">
    <property type="entry name" value="TatD_DNase"/>
    <property type="match status" value="1"/>
</dbReference>
<feature type="binding site" evidence="1">
    <location>
        <position position="91"/>
    </location>
    <ligand>
        <name>a divalent metal cation</name>
        <dbReference type="ChEBI" id="CHEBI:60240"/>
        <label>1</label>
    </ligand>
</feature>
<dbReference type="GO" id="GO:0016788">
    <property type="term" value="F:hydrolase activity, acting on ester bonds"/>
    <property type="evidence" value="ECO:0007669"/>
    <property type="project" value="InterPro"/>
</dbReference>
<protein>
    <submittedName>
        <fullName evidence="2">TatD family hydrolase</fullName>
    </submittedName>
</protein>
<name>A0A9E7D5V2_9ACTN</name>
<accession>A0A9E7D5V2</accession>
<feature type="binding site" evidence="1">
    <location>
        <position position="135"/>
    </location>
    <ligand>
        <name>a divalent metal cation</name>
        <dbReference type="ChEBI" id="CHEBI:60240"/>
        <label>2</label>
    </ligand>
</feature>
<organism evidence="2 3">
    <name type="scientific">Lancefieldella parvula</name>
    <dbReference type="NCBI Taxonomy" id="1382"/>
    <lineage>
        <taxon>Bacteria</taxon>
        <taxon>Bacillati</taxon>
        <taxon>Actinomycetota</taxon>
        <taxon>Coriobacteriia</taxon>
        <taxon>Coriobacteriales</taxon>
        <taxon>Atopobiaceae</taxon>
        <taxon>Lancefieldella</taxon>
    </lineage>
</organism>
<dbReference type="AlphaFoldDB" id="A0A9E7D5V2"/>
<evidence type="ECO:0000313" key="3">
    <source>
        <dbReference type="Proteomes" id="UP000831562"/>
    </source>
</evidence>
<dbReference type="InterPro" id="IPR032466">
    <property type="entry name" value="Metal_Hydrolase"/>
</dbReference>
<dbReference type="PIRSF" id="PIRSF005902">
    <property type="entry name" value="DNase_TatD"/>
    <property type="match status" value="1"/>
</dbReference>
<proteinExistence type="predicted"/>
<dbReference type="SUPFAM" id="SSF51556">
    <property type="entry name" value="Metallo-dependent hydrolases"/>
    <property type="match status" value="1"/>
</dbReference>